<sequence length="143" mass="15883">MQMRDGATMIGKDETRENGYLGEGIGRRGLGSWRYVFTSLAVLAGMGDQKDSGYVNIEIYCVLGLPLSFPRSQINSLLLLNPSPLPSCTIFSLSFSPFAPCVLYLSTLPLPLSSLPFFLLYLFRASSLSRYDRRKRLCILKGS</sequence>
<dbReference type="EMBL" id="HBEM01027285">
    <property type="protein sequence ID" value="CAD8459624.1"/>
    <property type="molecule type" value="Transcribed_RNA"/>
</dbReference>
<evidence type="ECO:0000256" key="1">
    <source>
        <dbReference type="SAM" id="Phobius"/>
    </source>
</evidence>
<feature type="transmembrane region" description="Helical" evidence="1">
    <location>
        <begin position="102"/>
        <end position="123"/>
    </location>
</feature>
<gene>
    <name evidence="2" type="ORF">LAMO00422_LOCUS18578</name>
</gene>
<reference evidence="2" key="1">
    <citation type="submission" date="2021-01" db="EMBL/GenBank/DDBJ databases">
        <authorList>
            <person name="Corre E."/>
            <person name="Pelletier E."/>
            <person name="Niang G."/>
            <person name="Scheremetjew M."/>
            <person name="Finn R."/>
            <person name="Kale V."/>
            <person name="Holt S."/>
            <person name="Cochrane G."/>
            <person name="Meng A."/>
            <person name="Brown T."/>
            <person name="Cohen L."/>
        </authorList>
    </citation>
    <scope>NUCLEOTIDE SEQUENCE</scope>
    <source>
        <strain evidence="2">CCMP2058</strain>
    </source>
</reference>
<organism evidence="2">
    <name type="scientific">Amorphochlora amoebiformis</name>
    <dbReference type="NCBI Taxonomy" id="1561963"/>
    <lineage>
        <taxon>Eukaryota</taxon>
        <taxon>Sar</taxon>
        <taxon>Rhizaria</taxon>
        <taxon>Cercozoa</taxon>
        <taxon>Chlorarachniophyceae</taxon>
        <taxon>Amorphochlora</taxon>
    </lineage>
</organism>
<keyword evidence="1" id="KW-1133">Transmembrane helix</keyword>
<proteinExistence type="predicted"/>
<name>A0A7S0H723_9EUKA</name>
<keyword evidence="1" id="KW-0812">Transmembrane</keyword>
<protein>
    <submittedName>
        <fullName evidence="2">Uncharacterized protein</fullName>
    </submittedName>
</protein>
<keyword evidence="1" id="KW-0472">Membrane</keyword>
<evidence type="ECO:0000313" key="2">
    <source>
        <dbReference type="EMBL" id="CAD8459624.1"/>
    </source>
</evidence>
<dbReference type="AlphaFoldDB" id="A0A7S0H723"/>
<accession>A0A7S0H723</accession>